<dbReference type="Gene3D" id="3.40.50.150">
    <property type="entry name" value="Vaccinia Virus protein VP39"/>
    <property type="match status" value="1"/>
</dbReference>
<reference evidence="1 2" key="1">
    <citation type="submission" date="2018-12" db="EMBL/GenBank/DDBJ databases">
        <title>Draft genome sequence of Xylaria grammica IHI A82.</title>
        <authorList>
            <person name="Buettner E."/>
            <person name="Kellner H."/>
        </authorList>
    </citation>
    <scope>NUCLEOTIDE SEQUENCE [LARGE SCALE GENOMIC DNA]</scope>
    <source>
        <strain evidence="1 2">IHI A82</strain>
    </source>
</reference>
<sequence length="328" mass="36580">MAASVDRIPTDSQAESIYFLNAGAAQAEQDRLNRQHRLFDDMMQNDLLPPHIASALATSPTPPKVLEIATGTAVWLTEVAKTLRPDAEFVGLDYDISKFPTSLPPNVTLRQADMFKPFPSDLLGKFDVVNVRLIIFALKEGQGTDLVKNLMTLLKPGGYVVWAETGPGMYQIFSSSSSWNLLLNDFSCNTKLTLFVLLTTVEPPSPAWFKFQEINWKFARKVGRDLNLPIGMVAYIKEAGCVECDDKAYPGNSQLYTRGRDEWIARTNLHVKALAEQSLRGITSLGGVEGMTTQEEVDGLLASFEEEFKDRKVHYLFIRAWGRKPEAA</sequence>
<gene>
    <name evidence="1" type="ORF">EKO27_g9551</name>
</gene>
<keyword evidence="2" id="KW-1185">Reference proteome</keyword>
<dbReference type="AlphaFoldDB" id="A0A439CTT1"/>
<dbReference type="STRING" id="363999.A0A439CTT1"/>
<proteinExistence type="predicted"/>
<dbReference type="Proteomes" id="UP000286045">
    <property type="component" value="Unassembled WGS sequence"/>
</dbReference>
<evidence type="ECO:0000313" key="1">
    <source>
        <dbReference type="EMBL" id="RWA05555.1"/>
    </source>
</evidence>
<protein>
    <submittedName>
        <fullName evidence="1">Uncharacterized protein</fullName>
    </submittedName>
</protein>
<organism evidence="1 2">
    <name type="scientific">Xylaria grammica</name>
    <dbReference type="NCBI Taxonomy" id="363999"/>
    <lineage>
        <taxon>Eukaryota</taxon>
        <taxon>Fungi</taxon>
        <taxon>Dikarya</taxon>
        <taxon>Ascomycota</taxon>
        <taxon>Pezizomycotina</taxon>
        <taxon>Sordariomycetes</taxon>
        <taxon>Xylariomycetidae</taxon>
        <taxon>Xylariales</taxon>
        <taxon>Xylariaceae</taxon>
        <taxon>Xylaria</taxon>
    </lineage>
</organism>
<name>A0A439CTT1_9PEZI</name>
<comment type="caution">
    <text evidence="1">The sequence shown here is derived from an EMBL/GenBank/DDBJ whole genome shotgun (WGS) entry which is preliminary data.</text>
</comment>
<evidence type="ECO:0000313" key="2">
    <source>
        <dbReference type="Proteomes" id="UP000286045"/>
    </source>
</evidence>
<dbReference type="CDD" id="cd02440">
    <property type="entry name" value="AdoMet_MTases"/>
    <property type="match status" value="1"/>
</dbReference>
<dbReference type="EMBL" id="RYZI01000427">
    <property type="protein sequence ID" value="RWA05555.1"/>
    <property type="molecule type" value="Genomic_DNA"/>
</dbReference>
<accession>A0A439CTT1</accession>
<dbReference type="SUPFAM" id="SSF53335">
    <property type="entry name" value="S-adenosyl-L-methionine-dependent methyltransferases"/>
    <property type="match status" value="1"/>
</dbReference>
<dbReference type="InterPro" id="IPR029063">
    <property type="entry name" value="SAM-dependent_MTases_sf"/>
</dbReference>